<keyword evidence="3 5" id="KW-0819">tRNA processing</keyword>
<protein>
    <recommendedName>
        <fullName evidence="5">tRNA pseudouridine synthase B</fullName>
        <ecNumber evidence="5">5.4.99.25</ecNumber>
    </recommendedName>
    <alternativeName>
        <fullName evidence="5">tRNA pseudouridine(55) synthase</fullName>
        <shortName evidence="5">Psi55 synthase</shortName>
    </alternativeName>
    <alternativeName>
        <fullName evidence="5">tRNA pseudouridylate synthase</fullName>
    </alternativeName>
    <alternativeName>
        <fullName evidence="5">tRNA-uridine isomerase</fullName>
    </alternativeName>
</protein>
<dbReference type="GO" id="GO:0003723">
    <property type="term" value="F:RNA binding"/>
    <property type="evidence" value="ECO:0007669"/>
    <property type="project" value="InterPro"/>
</dbReference>
<comment type="catalytic activity">
    <reaction evidence="1 5">
        <text>uridine(55) in tRNA = pseudouridine(55) in tRNA</text>
        <dbReference type="Rhea" id="RHEA:42532"/>
        <dbReference type="Rhea" id="RHEA-COMP:10101"/>
        <dbReference type="Rhea" id="RHEA-COMP:10102"/>
        <dbReference type="ChEBI" id="CHEBI:65314"/>
        <dbReference type="ChEBI" id="CHEBI:65315"/>
        <dbReference type="EC" id="5.4.99.25"/>
    </reaction>
</comment>
<dbReference type="AlphaFoldDB" id="A0A1H6L770"/>
<dbReference type="Pfam" id="PF16198">
    <property type="entry name" value="TruB_C_2"/>
    <property type="match status" value="1"/>
</dbReference>
<reference evidence="8 9" key="1">
    <citation type="submission" date="2016-10" db="EMBL/GenBank/DDBJ databases">
        <authorList>
            <person name="de Groot N.N."/>
        </authorList>
    </citation>
    <scope>NUCLEOTIDE SEQUENCE [LARGE SCALE GENOMIC DNA]</scope>
    <source>
        <strain evidence="8 9">YAD2003</strain>
    </source>
</reference>
<evidence type="ECO:0000256" key="1">
    <source>
        <dbReference type="ARBA" id="ARBA00000385"/>
    </source>
</evidence>
<name>A0A1H6L770_RUMFL</name>
<keyword evidence="4 5" id="KW-0413">Isomerase</keyword>
<evidence type="ECO:0000259" key="6">
    <source>
        <dbReference type="Pfam" id="PF01509"/>
    </source>
</evidence>
<proteinExistence type="inferred from homology"/>
<dbReference type="NCBIfam" id="TIGR00431">
    <property type="entry name" value="TruB"/>
    <property type="match status" value="1"/>
</dbReference>
<dbReference type="Gene3D" id="3.30.2350.10">
    <property type="entry name" value="Pseudouridine synthase"/>
    <property type="match status" value="1"/>
</dbReference>
<dbReference type="InterPro" id="IPR032819">
    <property type="entry name" value="TruB_C"/>
</dbReference>
<dbReference type="HAMAP" id="MF_01080">
    <property type="entry name" value="TruB_bact"/>
    <property type="match status" value="1"/>
</dbReference>
<evidence type="ECO:0000256" key="5">
    <source>
        <dbReference type="HAMAP-Rule" id="MF_01080"/>
    </source>
</evidence>
<evidence type="ECO:0000259" key="7">
    <source>
        <dbReference type="Pfam" id="PF16198"/>
    </source>
</evidence>
<sequence length="297" mass="32550">MNGILCVNKPQDFTSFDVVAKLRGILQMKRLGHGGTLDPMATGVLPVFVGNATKACDIMPDNTKSYRAGFRLGAVSDTQDIWGEVSEKSDMAVERAAVEAVIPEFTGKIMQLPPMYSAVQVGGKRLYDLARQGIEVEREAREIEVSKLVLEEYDSSTREGVLSIACGKGTYIRTIISDIGERLGCGGIMTSLVRTSSGGFGLDECFSLEEIQNAKDEDRLEELILPIERVFEKLPKLRLGEAQTRMYRNGVKLDLSKLRCIRDDAECYGVYGFDGAFIGTAFADREGGILRVGKNLG</sequence>
<accession>A0A1H6L770</accession>
<evidence type="ECO:0000313" key="9">
    <source>
        <dbReference type="Proteomes" id="UP000183190"/>
    </source>
</evidence>
<dbReference type="OrthoDB" id="9802309at2"/>
<dbReference type="EC" id="5.4.99.25" evidence="5"/>
<comment type="function">
    <text evidence="5">Responsible for synthesis of pseudouridine from uracil-55 in the psi GC loop of transfer RNAs.</text>
</comment>
<comment type="similarity">
    <text evidence="2 5">Belongs to the pseudouridine synthase TruB family. Type 1 subfamily.</text>
</comment>
<dbReference type="SUPFAM" id="SSF55120">
    <property type="entry name" value="Pseudouridine synthase"/>
    <property type="match status" value="1"/>
</dbReference>
<evidence type="ECO:0000256" key="3">
    <source>
        <dbReference type="ARBA" id="ARBA00022694"/>
    </source>
</evidence>
<dbReference type="CDD" id="cd02573">
    <property type="entry name" value="PseudoU_synth_EcTruB"/>
    <property type="match status" value="1"/>
</dbReference>
<feature type="domain" description="tRNA pseudouridylate synthase B C-terminal" evidence="7">
    <location>
        <begin position="173"/>
        <end position="231"/>
    </location>
</feature>
<organism evidence="8 9">
    <name type="scientific">Ruminococcus flavefaciens</name>
    <dbReference type="NCBI Taxonomy" id="1265"/>
    <lineage>
        <taxon>Bacteria</taxon>
        <taxon>Bacillati</taxon>
        <taxon>Bacillota</taxon>
        <taxon>Clostridia</taxon>
        <taxon>Eubacteriales</taxon>
        <taxon>Oscillospiraceae</taxon>
        <taxon>Ruminococcus</taxon>
    </lineage>
</organism>
<dbReference type="GO" id="GO:1990481">
    <property type="term" value="P:mRNA pseudouridine synthesis"/>
    <property type="evidence" value="ECO:0007669"/>
    <property type="project" value="TreeGrafter"/>
</dbReference>
<feature type="domain" description="Pseudouridine synthase II N-terminal" evidence="6">
    <location>
        <begin position="23"/>
        <end position="172"/>
    </location>
</feature>
<dbReference type="RefSeq" id="WP_074718398.1">
    <property type="nucleotide sequence ID" value="NZ_FNWV01000013.1"/>
</dbReference>
<dbReference type="GO" id="GO:0031119">
    <property type="term" value="P:tRNA pseudouridine synthesis"/>
    <property type="evidence" value="ECO:0007669"/>
    <property type="project" value="UniProtKB-UniRule"/>
</dbReference>
<gene>
    <name evidence="5" type="primary">truB</name>
    <name evidence="8" type="ORF">SAMN02910265_02767</name>
</gene>
<evidence type="ECO:0000256" key="4">
    <source>
        <dbReference type="ARBA" id="ARBA00023235"/>
    </source>
</evidence>
<dbReference type="InterPro" id="IPR014780">
    <property type="entry name" value="tRNA_psdUridine_synth_TruB"/>
</dbReference>
<evidence type="ECO:0000256" key="2">
    <source>
        <dbReference type="ARBA" id="ARBA00005642"/>
    </source>
</evidence>
<dbReference type="Pfam" id="PF01509">
    <property type="entry name" value="TruB_N"/>
    <property type="match status" value="1"/>
</dbReference>
<dbReference type="PANTHER" id="PTHR13767">
    <property type="entry name" value="TRNA-PSEUDOURIDINE SYNTHASE"/>
    <property type="match status" value="1"/>
</dbReference>
<feature type="active site" description="Nucleophile" evidence="5">
    <location>
        <position position="38"/>
    </location>
</feature>
<dbReference type="EMBL" id="FNWV01000013">
    <property type="protein sequence ID" value="SEH80068.1"/>
    <property type="molecule type" value="Genomic_DNA"/>
</dbReference>
<dbReference type="PANTHER" id="PTHR13767:SF2">
    <property type="entry name" value="PSEUDOURIDYLATE SYNTHASE TRUB1"/>
    <property type="match status" value="1"/>
</dbReference>
<dbReference type="InterPro" id="IPR002501">
    <property type="entry name" value="PsdUridine_synth_N"/>
</dbReference>
<dbReference type="GO" id="GO:0160148">
    <property type="term" value="F:tRNA pseudouridine(55) synthase activity"/>
    <property type="evidence" value="ECO:0007669"/>
    <property type="project" value="UniProtKB-EC"/>
</dbReference>
<dbReference type="Proteomes" id="UP000183190">
    <property type="component" value="Unassembled WGS sequence"/>
</dbReference>
<evidence type="ECO:0000313" key="8">
    <source>
        <dbReference type="EMBL" id="SEH80068.1"/>
    </source>
</evidence>
<dbReference type="InterPro" id="IPR020103">
    <property type="entry name" value="PsdUridine_synth_cat_dom_sf"/>
</dbReference>